<dbReference type="RefSeq" id="WP_283441005.1">
    <property type="nucleotide sequence ID" value="NZ_FXUL01000002.1"/>
</dbReference>
<dbReference type="EMBL" id="FXUL01000002">
    <property type="protein sequence ID" value="SMP49105.1"/>
    <property type="molecule type" value="Genomic_DNA"/>
</dbReference>
<organism evidence="1 2">
    <name type="scientific">Noviherbaspirillum suwonense</name>
    <dbReference type="NCBI Taxonomy" id="1224511"/>
    <lineage>
        <taxon>Bacteria</taxon>
        <taxon>Pseudomonadati</taxon>
        <taxon>Pseudomonadota</taxon>
        <taxon>Betaproteobacteria</taxon>
        <taxon>Burkholderiales</taxon>
        <taxon>Oxalobacteraceae</taxon>
        <taxon>Noviherbaspirillum</taxon>
    </lineage>
</organism>
<evidence type="ECO:0000313" key="2">
    <source>
        <dbReference type="Proteomes" id="UP001158049"/>
    </source>
</evidence>
<keyword evidence="2" id="KW-1185">Reference proteome</keyword>
<evidence type="ECO:0000313" key="1">
    <source>
        <dbReference type="EMBL" id="SMP49105.1"/>
    </source>
</evidence>
<sequence length="87" mass="9521">MKTADHALQPECMPTVFTLRLHGQVYRCAVSDEALYLLSQKMDPGLDRIDAYLLLKRRVACAAQACLDDGAAGLPALMEARHVIAHA</sequence>
<reference evidence="1 2" key="1">
    <citation type="submission" date="2017-05" db="EMBL/GenBank/DDBJ databases">
        <authorList>
            <person name="Varghese N."/>
            <person name="Submissions S."/>
        </authorList>
    </citation>
    <scope>NUCLEOTIDE SEQUENCE [LARGE SCALE GENOMIC DNA]</scope>
    <source>
        <strain evidence="1 2">DSM 26001</strain>
    </source>
</reference>
<protein>
    <recommendedName>
        <fullName evidence="3">DUF1488 domain-containing protein</fullName>
    </recommendedName>
</protein>
<name>A0ABY1PUP3_9BURK</name>
<proteinExistence type="predicted"/>
<gene>
    <name evidence="1" type="ORF">SAMN06295970_102203</name>
</gene>
<evidence type="ECO:0008006" key="3">
    <source>
        <dbReference type="Google" id="ProtNLM"/>
    </source>
</evidence>
<dbReference type="Proteomes" id="UP001158049">
    <property type="component" value="Unassembled WGS sequence"/>
</dbReference>
<accession>A0ABY1PUP3</accession>
<comment type="caution">
    <text evidence="1">The sequence shown here is derived from an EMBL/GenBank/DDBJ whole genome shotgun (WGS) entry which is preliminary data.</text>
</comment>